<evidence type="ECO:0000259" key="4">
    <source>
        <dbReference type="Pfam" id="PF01494"/>
    </source>
</evidence>
<sequence length="135" mass="15342">MLIENLKDDEYKITNFSPYQIHQRLAPKMRVGRFFLAGDSTHLCNPFGGISVASSLVDVSELFDCLVGIHDDGEDTNICNKYYQVRREDYEKLTNVISESFLKRMKSDPDKVEATNPGIVAMQETDKRDQASVAF</sequence>
<dbReference type="SUPFAM" id="SSF51905">
    <property type="entry name" value="FAD/NAD(P)-binding domain"/>
    <property type="match status" value="1"/>
</dbReference>
<evidence type="ECO:0000313" key="6">
    <source>
        <dbReference type="Proteomes" id="UP000249619"/>
    </source>
</evidence>
<dbReference type="Gene3D" id="3.50.50.60">
    <property type="entry name" value="FAD/NAD(P)-binding domain"/>
    <property type="match status" value="1"/>
</dbReference>
<evidence type="ECO:0000256" key="2">
    <source>
        <dbReference type="ARBA" id="ARBA00022827"/>
    </source>
</evidence>
<gene>
    <name evidence="5" type="ORF">DDE83_007173</name>
</gene>
<evidence type="ECO:0000256" key="3">
    <source>
        <dbReference type="ARBA" id="ARBA00023002"/>
    </source>
</evidence>
<dbReference type="Proteomes" id="UP000249619">
    <property type="component" value="Unassembled WGS sequence"/>
</dbReference>
<name>A0A364MWW4_STELY</name>
<proteinExistence type="predicted"/>
<evidence type="ECO:0000313" key="5">
    <source>
        <dbReference type="EMBL" id="RAR05902.1"/>
    </source>
</evidence>
<dbReference type="Gene3D" id="3.30.70.2450">
    <property type="match status" value="1"/>
</dbReference>
<organism evidence="5 6">
    <name type="scientific">Stemphylium lycopersici</name>
    <name type="common">Tomato gray leaf spot disease fungus</name>
    <name type="synonym">Thyrospora lycopersici</name>
    <dbReference type="NCBI Taxonomy" id="183478"/>
    <lineage>
        <taxon>Eukaryota</taxon>
        <taxon>Fungi</taxon>
        <taxon>Dikarya</taxon>
        <taxon>Ascomycota</taxon>
        <taxon>Pezizomycotina</taxon>
        <taxon>Dothideomycetes</taxon>
        <taxon>Pleosporomycetidae</taxon>
        <taxon>Pleosporales</taxon>
        <taxon>Pleosporineae</taxon>
        <taxon>Pleosporaceae</taxon>
        <taxon>Stemphylium</taxon>
    </lineage>
</organism>
<keyword evidence="3" id="KW-0560">Oxidoreductase</keyword>
<dbReference type="Pfam" id="PF01494">
    <property type="entry name" value="FAD_binding_3"/>
    <property type="match status" value="1"/>
</dbReference>
<dbReference type="AlphaFoldDB" id="A0A364MWW4"/>
<keyword evidence="1" id="KW-0285">Flavoprotein</keyword>
<dbReference type="InterPro" id="IPR036188">
    <property type="entry name" value="FAD/NAD-bd_sf"/>
</dbReference>
<feature type="domain" description="FAD-binding" evidence="4">
    <location>
        <begin position="11"/>
        <end position="88"/>
    </location>
</feature>
<dbReference type="GO" id="GO:0016491">
    <property type="term" value="F:oxidoreductase activity"/>
    <property type="evidence" value="ECO:0007669"/>
    <property type="project" value="UniProtKB-KW"/>
</dbReference>
<comment type="caution">
    <text evidence="5">The sequence shown here is derived from an EMBL/GenBank/DDBJ whole genome shotgun (WGS) entry which is preliminary data.</text>
</comment>
<keyword evidence="6" id="KW-1185">Reference proteome</keyword>
<evidence type="ECO:0000256" key="1">
    <source>
        <dbReference type="ARBA" id="ARBA00022630"/>
    </source>
</evidence>
<reference evidence="6" key="1">
    <citation type="submission" date="2018-05" db="EMBL/GenBank/DDBJ databases">
        <title>Draft genome sequence of Stemphylium lycopersici strain CIDEFI 213.</title>
        <authorList>
            <person name="Medina R."/>
            <person name="Franco M.E.E."/>
            <person name="Lucentini C.G."/>
            <person name="Saparrat M.C.N."/>
            <person name="Balatti P.A."/>
        </authorList>
    </citation>
    <scope>NUCLEOTIDE SEQUENCE [LARGE SCALE GENOMIC DNA]</scope>
    <source>
        <strain evidence="6">CIDEFI 213</strain>
    </source>
</reference>
<dbReference type="EMBL" id="QGDH01000124">
    <property type="protein sequence ID" value="RAR05902.1"/>
    <property type="molecule type" value="Genomic_DNA"/>
</dbReference>
<accession>A0A364MWW4</accession>
<dbReference type="GO" id="GO:0071949">
    <property type="term" value="F:FAD binding"/>
    <property type="evidence" value="ECO:0007669"/>
    <property type="project" value="InterPro"/>
</dbReference>
<keyword evidence="2" id="KW-0274">FAD</keyword>
<dbReference type="STRING" id="183478.A0A364MWW4"/>
<protein>
    <submittedName>
        <fullName evidence="5">FAD binding domain-containing protein</fullName>
    </submittedName>
</protein>
<dbReference type="InterPro" id="IPR002938">
    <property type="entry name" value="FAD-bd"/>
</dbReference>